<keyword evidence="3" id="KW-1185">Reference proteome</keyword>
<gene>
    <name evidence="2" type="ORF">Gogos_003398</name>
</gene>
<evidence type="ECO:0000313" key="2">
    <source>
        <dbReference type="EMBL" id="MBA0749475.1"/>
    </source>
</evidence>
<dbReference type="AlphaFoldDB" id="A0A7J9CMQ6"/>
<reference evidence="2 3" key="1">
    <citation type="journal article" date="2019" name="Genome Biol. Evol.">
        <title>Insights into the evolution of the New World diploid cottons (Gossypium, subgenus Houzingenia) based on genome sequencing.</title>
        <authorList>
            <person name="Grover C.E."/>
            <person name="Arick M.A. 2nd"/>
            <person name="Thrash A."/>
            <person name="Conover J.L."/>
            <person name="Sanders W.S."/>
            <person name="Peterson D.G."/>
            <person name="Frelichowski J.E."/>
            <person name="Scheffler J.A."/>
            <person name="Scheffler B.E."/>
            <person name="Wendel J.F."/>
        </authorList>
    </citation>
    <scope>NUCLEOTIDE SEQUENCE [LARGE SCALE GENOMIC DNA]</scope>
    <source>
        <strain evidence="2">5</strain>
        <tissue evidence="2">Leaf</tissue>
    </source>
</reference>
<feature type="region of interest" description="Disordered" evidence="1">
    <location>
        <begin position="1"/>
        <end position="30"/>
    </location>
</feature>
<accession>A0A7J9CMQ6</accession>
<comment type="caution">
    <text evidence="2">The sequence shown here is derived from an EMBL/GenBank/DDBJ whole genome shotgun (WGS) entry which is preliminary data.</text>
</comment>
<sequence length="30" mass="3520">MNNEHLKKQLQCSHGQIKDRDHIMGETVTQ</sequence>
<feature type="non-terminal residue" evidence="2">
    <location>
        <position position="30"/>
    </location>
</feature>
<organism evidence="2 3">
    <name type="scientific">Gossypium gossypioides</name>
    <name type="common">Mexican cotton</name>
    <name type="synonym">Selera gossypioides</name>
    <dbReference type="NCBI Taxonomy" id="34282"/>
    <lineage>
        <taxon>Eukaryota</taxon>
        <taxon>Viridiplantae</taxon>
        <taxon>Streptophyta</taxon>
        <taxon>Embryophyta</taxon>
        <taxon>Tracheophyta</taxon>
        <taxon>Spermatophyta</taxon>
        <taxon>Magnoliopsida</taxon>
        <taxon>eudicotyledons</taxon>
        <taxon>Gunneridae</taxon>
        <taxon>Pentapetalae</taxon>
        <taxon>rosids</taxon>
        <taxon>malvids</taxon>
        <taxon>Malvales</taxon>
        <taxon>Malvaceae</taxon>
        <taxon>Malvoideae</taxon>
        <taxon>Gossypium</taxon>
    </lineage>
</organism>
<protein>
    <submittedName>
        <fullName evidence="2">Uncharacterized protein</fullName>
    </submittedName>
</protein>
<evidence type="ECO:0000256" key="1">
    <source>
        <dbReference type="SAM" id="MobiDB-lite"/>
    </source>
</evidence>
<dbReference type="Proteomes" id="UP000593579">
    <property type="component" value="Unassembled WGS sequence"/>
</dbReference>
<name>A0A7J9CMQ6_GOSGO</name>
<dbReference type="EMBL" id="JABEZY010000011">
    <property type="protein sequence ID" value="MBA0749475.1"/>
    <property type="molecule type" value="Genomic_DNA"/>
</dbReference>
<evidence type="ECO:0000313" key="3">
    <source>
        <dbReference type="Proteomes" id="UP000593579"/>
    </source>
</evidence>
<proteinExistence type="predicted"/>